<comment type="subcellular location">
    <subcellularLocation>
        <location evidence="2 10">Secreted</location>
    </subcellularLocation>
</comment>
<dbReference type="InterPro" id="IPR025933">
    <property type="entry name" value="Beta_defensin_dom"/>
</dbReference>
<reference evidence="12" key="1">
    <citation type="submission" date="2010-10" db="EMBL/GenBank/DDBJ databases">
        <title>Beta-defensin gene cluster expression in the bovine male and female reproductive tract, SNP discovery and haplotype analysis.</title>
        <authorList>
            <person name="Narciandi F."/>
            <person name="Lloyd A.T."/>
            <person name="Chapwanya A."/>
            <person name="O'Farrelly C."/>
            <person name="Meade K.G."/>
        </authorList>
    </citation>
    <scope>NUCLEOTIDE SEQUENCE</scope>
    <source>
        <strain evidence="12">BBD142</strain>
    </source>
</reference>
<evidence type="ECO:0000256" key="1">
    <source>
        <dbReference type="ARBA" id="ARBA00002878"/>
    </source>
</evidence>
<evidence type="ECO:0000256" key="4">
    <source>
        <dbReference type="ARBA" id="ARBA00022525"/>
    </source>
</evidence>
<evidence type="ECO:0000256" key="6">
    <source>
        <dbReference type="ARBA" id="ARBA00022729"/>
    </source>
</evidence>
<keyword evidence="4 10" id="KW-0964">Secreted</keyword>
<dbReference type="KEGG" id="bta:100296742"/>
<dbReference type="GO" id="GO:0045087">
    <property type="term" value="P:innate immune response"/>
    <property type="evidence" value="ECO:0007669"/>
    <property type="project" value="InterPro"/>
</dbReference>
<evidence type="ECO:0000256" key="9">
    <source>
        <dbReference type="ARBA" id="ARBA00023157"/>
    </source>
</evidence>
<dbReference type="EMBL" id="HQ423182">
    <property type="protein sequence ID" value="AEP81450.1"/>
    <property type="molecule type" value="mRNA"/>
</dbReference>
<evidence type="ECO:0000313" key="12">
    <source>
        <dbReference type="EMBL" id="AEP81450.1"/>
    </source>
</evidence>
<feature type="chain" id="PRO_5005132989" description="Beta-defensin" evidence="10">
    <location>
        <begin position="21"/>
        <end position="95"/>
    </location>
</feature>
<keyword evidence="8 10" id="KW-0044">Antibiotic</keyword>
<evidence type="ECO:0000256" key="3">
    <source>
        <dbReference type="ARBA" id="ARBA00007371"/>
    </source>
</evidence>
<comment type="function">
    <text evidence="1 10">Has antibacterial activity.</text>
</comment>
<dbReference type="OrthoDB" id="9748237at2759"/>
<dbReference type="AlphaFoldDB" id="G8CY08"/>
<comment type="similarity">
    <text evidence="3 10">Belongs to the beta-defensin family.</text>
</comment>
<keyword evidence="5 10" id="KW-0929">Antimicrobial</keyword>
<keyword evidence="7 10" id="KW-0211">Defensin</keyword>
<accession>G8CY08</accession>
<keyword evidence="6 10" id="KW-0732">Signal</keyword>
<dbReference type="Pfam" id="PF13841">
    <property type="entry name" value="Defensin_beta_2"/>
    <property type="match status" value="1"/>
</dbReference>
<feature type="non-terminal residue" evidence="12">
    <location>
        <position position="95"/>
    </location>
</feature>
<evidence type="ECO:0000256" key="5">
    <source>
        <dbReference type="ARBA" id="ARBA00022529"/>
    </source>
</evidence>
<evidence type="ECO:0000256" key="8">
    <source>
        <dbReference type="ARBA" id="ARBA00023022"/>
    </source>
</evidence>
<feature type="domain" description="Beta-defensin" evidence="11">
    <location>
        <begin position="36"/>
        <end position="65"/>
    </location>
</feature>
<organism evidence="12">
    <name type="scientific">Bos taurus</name>
    <name type="common">Bovine</name>
    <dbReference type="NCBI Taxonomy" id="9913"/>
    <lineage>
        <taxon>Eukaryota</taxon>
        <taxon>Metazoa</taxon>
        <taxon>Chordata</taxon>
        <taxon>Craniata</taxon>
        <taxon>Vertebrata</taxon>
        <taxon>Euteleostomi</taxon>
        <taxon>Mammalia</taxon>
        <taxon>Eutheria</taxon>
        <taxon>Laurasiatheria</taxon>
        <taxon>Artiodactyla</taxon>
        <taxon>Ruminantia</taxon>
        <taxon>Pecora</taxon>
        <taxon>Bovidae</taxon>
        <taxon>Bovinae</taxon>
        <taxon>Bos</taxon>
    </lineage>
</organism>
<dbReference type="GeneID" id="100296742"/>
<feature type="signal peptide" evidence="10">
    <location>
        <begin position="1"/>
        <end position="20"/>
    </location>
</feature>
<dbReference type="GO" id="GO:0005576">
    <property type="term" value="C:extracellular region"/>
    <property type="evidence" value="ECO:0007669"/>
    <property type="project" value="UniProtKB-SubCell"/>
</dbReference>
<dbReference type="GO" id="GO:0042742">
    <property type="term" value="P:defense response to bacterium"/>
    <property type="evidence" value="ECO:0007669"/>
    <property type="project" value="UniProtKB-UniRule"/>
</dbReference>
<protein>
    <recommendedName>
        <fullName evidence="10">Beta-defensin</fullName>
    </recommendedName>
</protein>
<dbReference type="SMR" id="G8CY08"/>
<sequence>MKTYLMTIVILLILVHKTSGSMKNLPRRQTMEKEKKCENNEGFCRKKCKAEEVELRYCLSGKMCCISTYSTLITYLEKETVHMKHFHTTSSQHVY</sequence>
<name>G8CY08_BOVIN</name>
<evidence type="ECO:0000256" key="2">
    <source>
        <dbReference type="ARBA" id="ARBA00004613"/>
    </source>
</evidence>
<evidence type="ECO:0000259" key="11">
    <source>
        <dbReference type="Pfam" id="PF13841"/>
    </source>
</evidence>
<dbReference type="InterPro" id="IPR050544">
    <property type="entry name" value="Beta-defensin"/>
</dbReference>
<dbReference type="RefSeq" id="XP_002692327.1">
    <property type="nucleotide sequence ID" value="XM_002692281.3"/>
</dbReference>
<evidence type="ECO:0000256" key="7">
    <source>
        <dbReference type="ARBA" id="ARBA00022940"/>
    </source>
</evidence>
<dbReference type="PANTHER" id="PTHR15001">
    <property type="entry name" value="BETA-DEFENSIN 123-RELATED"/>
    <property type="match status" value="1"/>
</dbReference>
<keyword evidence="9" id="KW-1015">Disulfide bond</keyword>
<proteinExistence type="evidence at transcript level"/>
<dbReference type="PANTHER" id="PTHR15001:SF3">
    <property type="entry name" value="BETA-DEFENSIN 123"/>
    <property type="match status" value="1"/>
</dbReference>
<evidence type="ECO:0000256" key="10">
    <source>
        <dbReference type="RuleBase" id="RU231113"/>
    </source>
</evidence>